<dbReference type="Proteomes" id="UP000248214">
    <property type="component" value="Unassembled WGS sequence"/>
</dbReference>
<comment type="caution">
    <text evidence="1">The sequence shown here is derived from an EMBL/GenBank/DDBJ whole genome shotgun (WGS) entry which is preliminary data.</text>
</comment>
<sequence length="504" mass="57472">MTSDIALLPVDARPVTRLLPAQLINVAGRSVRLPDKEILGFLKEPGDVAALHEWLRQQVHQVKGFVLSIDMLIYGGLVPSRVSPIDLSEAKKRLNLLKELKLENPDCLIFAYSTTMRLSNSYVNEEEKDYWSEFGKELWKLSFHSHRLEQTGEPDSQRVIEEVTRAIPSHIIKDYTETRKRNFLLNQYLLDEVENEVIDLLVFPQDDTSEYGFNISEQQQLSQLADEKKLFDQVLIYPGADEVASVMATRMVFELAHEPLPSFYPIYSGEKGSLLNAMYEDRPIAESVKGQVHALGASCEDEIKEADIVLAVNVPGKKQGDLALQLDLNGVHTADRNLGEWLHRMDRYINKGKEVAVADVAYANGADPAVIPRLLNKINWKELLSYAGWNTAGNTIGTVVAQSALVYLAKKEKKNFQKKNEEVLVLRMLEDYLYQTVIRKIVRETAPEGEKSVDLEGRVSRIFLERSQEWLMTNDMNQFLISDVHLPWKRTFEIGFLVQQRKDE</sequence>
<dbReference type="Pfam" id="PF13552">
    <property type="entry name" value="DUF4127"/>
    <property type="match status" value="1"/>
</dbReference>
<dbReference type="InterPro" id="IPR025394">
    <property type="entry name" value="DUF4127"/>
</dbReference>
<reference evidence="1 2" key="1">
    <citation type="submission" date="2017-10" db="EMBL/GenBank/DDBJ databases">
        <title>Bacillus sp. nov., a halophilic bacterium isolated from a Keqin Lake.</title>
        <authorList>
            <person name="Wang H."/>
        </authorList>
    </citation>
    <scope>NUCLEOTIDE SEQUENCE [LARGE SCALE GENOMIC DNA]</scope>
    <source>
        <strain evidence="1 2">KQ-12</strain>
    </source>
</reference>
<protein>
    <recommendedName>
        <fullName evidence="3">DUF4127 domain-containing protein</fullName>
    </recommendedName>
</protein>
<name>A0A323TGQ5_9BACI</name>
<evidence type="ECO:0000313" key="1">
    <source>
        <dbReference type="EMBL" id="PYZ92747.1"/>
    </source>
</evidence>
<dbReference type="OrthoDB" id="9789552at2"/>
<proteinExistence type="predicted"/>
<keyword evidence="2" id="KW-1185">Reference proteome</keyword>
<dbReference type="RefSeq" id="WP_110610295.1">
    <property type="nucleotide sequence ID" value="NZ_PDOD01000003.1"/>
</dbReference>
<gene>
    <name evidence="1" type="ORF">CR194_13925</name>
</gene>
<dbReference type="AlphaFoldDB" id="A0A323TGQ5"/>
<accession>A0A323TGQ5</accession>
<dbReference type="EMBL" id="PDOD01000003">
    <property type="protein sequence ID" value="PYZ92747.1"/>
    <property type="molecule type" value="Genomic_DNA"/>
</dbReference>
<evidence type="ECO:0008006" key="3">
    <source>
        <dbReference type="Google" id="ProtNLM"/>
    </source>
</evidence>
<organism evidence="1 2">
    <name type="scientific">Salipaludibacillus keqinensis</name>
    <dbReference type="NCBI Taxonomy" id="2045207"/>
    <lineage>
        <taxon>Bacteria</taxon>
        <taxon>Bacillati</taxon>
        <taxon>Bacillota</taxon>
        <taxon>Bacilli</taxon>
        <taxon>Bacillales</taxon>
        <taxon>Bacillaceae</taxon>
    </lineage>
</organism>
<evidence type="ECO:0000313" key="2">
    <source>
        <dbReference type="Proteomes" id="UP000248214"/>
    </source>
</evidence>